<evidence type="ECO:0000313" key="4">
    <source>
        <dbReference type="EMBL" id="QFY63405.1"/>
    </source>
</evidence>
<dbReference type="Gene3D" id="1.10.10.10">
    <property type="entry name" value="Winged helix-like DNA-binding domain superfamily/Winged helix DNA-binding domain"/>
    <property type="match status" value="1"/>
</dbReference>
<dbReference type="PROSITE" id="PS51755">
    <property type="entry name" value="OMPR_PHOB"/>
    <property type="match status" value="1"/>
</dbReference>
<geneLocation type="plasmid" evidence="4 5">
    <name>unnamed</name>
</geneLocation>
<proteinExistence type="predicted"/>
<dbReference type="InterPro" id="IPR036388">
    <property type="entry name" value="WH-like_DNA-bd_sf"/>
</dbReference>
<keyword evidence="1 2" id="KW-0238">DNA-binding</keyword>
<evidence type="ECO:0000256" key="1">
    <source>
        <dbReference type="ARBA" id="ARBA00023125"/>
    </source>
</evidence>
<evidence type="ECO:0000259" key="3">
    <source>
        <dbReference type="PROSITE" id="PS51755"/>
    </source>
</evidence>
<dbReference type="SMART" id="SM00862">
    <property type="entry name" value="Trans_reg_C"/>
    <property type="match status" value="1"/>
</dbReference>
<dbReference type="SUPFAM" id="SSF46894">
    <property type="entry name" value="C-terminal effector domain of the bipartite response regulators"/>
    <property type="match status" value="1"/>
</dbReference>
<dbReference type="InterPro" id="IPR001867">
    <property type="entry name" value="OmpR/PhoB-type_DNA-bd"/>
</dbReference>
<dbReference type="GO" id="GO:0006355">
    <property type="term" value="P:regulation of DNA-templated transcription"/>
    <property type="evidence" value="ECO:0007669"/>
    <property type="project" value="InterPro"/>
</dbReference>
<name>A0A5Q0CDK9_9HYPH</name>
<evidence type="ECO:0000256" key="2">
    <source>
        <dbReference type="PROSITE-ProRule" id="PRU01091"/>
    </source>
</evidence>
<evidence type="ECO:0000313" key="5">
    <source>
        <dbReference type="Proteomes" id="UP000326881"/>
    </source>
</evidence>
<organism evidence="4 5">
    <name type="scientific">Rhizobium grahamii</name>
    <dbReference type="NCBI Taxonomy" id="1120045"/>
    <lineage>
        <taxon>Bacteria</taxon>
        <taxon>Pseudomonadati</taxon>
        <taxon>Pseudomonadota</taxon>
        <taxon>Alphaproteobacteria</taxon>
        <taxon>Hyphomicrobiales</taxon>
        <taxon>Rhizobiaceae</taxon>
        <taxon>Rhizobium/Agrobacterium group</taxon>
        <taxon>Rhizobium</taxon>
    </lineage>
</organism>
<dbReference type="Proteomes" id="UP000326881">
    <property type="component" value="Plasmid unnamed"/>
</dbReference>
<dbReference type="KEGG" id="rgr:FZ934_24365"/>
<dbReference type="GO" id="GO:0000160">
    <property type="term" value="P:phosphorelay signal transduction system"/>
    <property type="evidence" value="ECO:0007669"/>
    <property type="project" value="InterPro"/>
</dbReference>
<dbReference type="AlphaFoldDB" id="A0A5Q0CDK9"/>
<dbReference type="Pfam" id="PF00486">
    <property type="entry name" value="Trans_reg_C"/>
    <property type="match status" value="1"/>
</dbReference>
<gene>
    <name evidence="4" type="ORF">FZ934_24365</name>
</gene>
<keyword evidence="5" id="KW-1185">Reference proteome</keyword>
<dbReference type="InterPro" id="IPR016032">
    <property type="entry name" value="Sig_transdc_resp-reg_C-effctor"/>
</dbReference>
<accession>A0A5Q0CDK9</accession>
<dbReference type="OrthoDB" id="4473689at2"/>
<feature type="DNA-binding region" description="OmpR/PhoB-type" evidence="2">
    <location>
        <begin position="9"/>
        <end position="107"/>
    </location>
</feature>
<feature type="domain" description="OmpR/PhoB-type" evidence="3">
    <location>
        <begin position="9"/>
        <end position="107"/>
    </location>
</feature>
<dbReference type="GO" id="GO:0003677">
    <property type="term" value="F:DNA binding"/>
    <property type="evidence" value="ECO:0007669"/>
    <property type="project" value="UniProtKB-UniRule"/>
</dbReference>
<dbReference type="EMBL" id="CP043499">
    <property type="protein sequence ID" value="QFY63405.1"/>
    <property type="molecule type" value="Genomic_DNA"/>
</dbReference>
<protein>
    <recommendedName>
        <fullName evidence="3">OmpR/PhoB-type domain-containing protein</fullName>
    </recommendedName>
</protein>
<keyword evidence="4" id="KW-0614">Plasmid</keyword>
<reference evidence="4 5" key="1">
    <citation type="submission" date="2019-08" db="EMBL/GenBank/DDBJ databases">
        <title>Prosopis cineraria nodule microbiome.</title>
        <authorList>
            <person name="Ali R."/>
            <person name="Chaluvadi S.R."/>
            <person name="Wang X."/>
        </authorList>
    </citation>
    <scope>NUCLEOTIDE SEQUENCE [LARGE SCALE GENOMIC DNA]</scope>
    <source>
        <strain evidence="4 5">BG7</strain>
        <plasmid evidence="4 5">unnamed</plasmid>
    </source>
</reference>
<sequence length="251" mass="27896">MERSSRLDGKTYCFGDFRFIPAQQLLMLGDSPVRTGARALDLLHILLIHAGEVVSKEQLMTFAWPDTFVHESNLKVNIAALRRVITRTTSGVSCIATVSGRGYRFVSPLRVYGGEGFGCRPSAEAISGLHILASAPLTFYRMRKSSLSFDVDRFVKQIDAALDIIQSSMREVPPGLISRARAEHYRIAARKAALAGMTDKARDLLKRVFRLRPAIFLTDRRAMATLASLFVPERGLRTVEHVVASFRARGT</sequence>